<reference evidence="1 2" key="1">
    <citation type="submission" date="2024-10" db="EMBL/GenBank/DDBJ databases">
        <title>Whole genome of Pseudomonas sp Strain RB5.</title>
        <authorList>
            <person name="Selami N."/>
        </authorList>
    </citation>
    <scope>NUCLEOTIDE SEQUENCE [LARGE SCALE GENOMIC DNA]</scope>
    <source>
        <strain evidence="1 2">RB5</strain>
    </source>
</reference>
<dbReference type="Proteomes" id="UP001605918">
    <property type="component" value="Unassembled WGS sequence"/>
</dbReference>
<accession>A0ABW7D3U5</accession>
<gene>
    <name evidence="1" type="ORF">ACGSLL_00225</name>
</gene>
<dbReference type="RefSeq" id="WP_394501977.1">
    <property type="nucleotide sequence ID" value="NZ_JBIEIL010000001.1"/>
</dbReference>
<proteinExistence type="predicted"/>
<evidence type="ECO:0000313" key="1">
    <source>
        <dbReference type="EMBL" id="MFG6202762.1"/>
    </source>
</evidence>
<comment type="caution">
    <text evidence="1">The sequence shown here is derived from an EMBL/GenBank/DDBJ whole genome shotgun (WGS) entry which is preliminary data.</text>
</comment>
<protein>
    <recommendedName>
        <fullName evidence="3">Ig-like domain repeat protein</fullName>
    </recommendedName>
</protein>
<dbReference type="Gene3D" id="2.60.40.10">
    <property type="entry name" value="Immunoglobulins"/>
    <property type="match status" value="1"/>
</dbReference>
<evidence type="ECO:0000313" key="2">
    <source>
        <dbReference type="Proteomes" id="UP001605918"/>
    </source>
</evidence>
<evidence type="ECO:0008006" key="3">
    <source>
        <dbReference type="Google" id="ProtNLM"/>
    </source>
</evidence>
<dbReference type="InterPro" id="IPR013783">
    <property type="entry name" value="Ig-like_fold"/>
</dbReference>
<sequence length="901" mass="99201">MTSEPNKPLQLYAPKIDLQTKDIVGADIGVPLHAVIIYPPELVFKRARVSIDPIQAGTVEKYDDLRLWATLDSAFVGPVRVAGSPGSTKAPWLLDATIITDVDATIEMHIKESQFVTGTVIYLFYTVERNSQNVGTSLPLSYIYNRIRPGMKDDLTVPGGHSKLKLILPDEIKNGVGPGFTTAKVAVQYPYARAYDRISFMCNGKILEVTVSPTEAPQPPDHGSETPTRVYFDVDRAFLLSAKQENHQLAFLFTVYDQLNNSADPDAQWSPPQIVDEDLDGNRLAKPVLREKLKDPTDTPEIDLGKLMDKPLLIVIAPTDIRFVAGYKVTTFYTATHPDHPDVFDEQSCTVVEDEFELKQLIVIEVPNHKVSIPGRTVSVFYELRKPDNADGSPGALVGISNTATALVIGAALELKPPSVLQATGATLAPLDALTRLTVIVPAGTTQPSDLLSVSWTAAPGTHAEGSHTSTPRPISETGLNIDIPPALLAFCLGSSVTVSYSIIRSGGDPVPSQTFTLNVQNLPPEELRAPRLKEAADAGEGPDLNLLDVTPEGKMWCPGFSLMAVGQPVWLLFKGTNANDTPYERYVWDGSFAYVNADWVREGFFEATAPYENLQGLKDGTSLTIEMSVGFGKCPDIELAKPFLIRSYDVEALVEFRPTITSLCDSKGIEITNGGKTNDTSVTFSGNASINQMINLYDGEAPLGPNIKVNEKGHWSHTISELTLTTYKITAMALYGSGMSSTPPWIFEVIEAYDEENFDQLHDQPIGVGKIETPILTLERESNRQQMEIRSADAPETGKISGKVIFMRLGEEGASPLIINLKKNYTKVTFWLSRKTPSGFGDNMYFKMGTSTVHTERIYKNEQADTPVFVEITSPREFNKIIYEQDFYTSLQLDHFRFYK</sequence>
<organism evidence="1 2">
    <name type="scientific">Pseudomonas retamae</name>
    <dbReference type="NCBI Taxonomy" id="702110"/>
    <lineage>
        <taxon>Bacteria</taxon>
        <taxon>Pseudomonadati</taxon>
        <taxon>Pseudomonadota</taxon>
        <taxon>Gammaproteobacteria</taxon>
        <taxon>Pseudomonadales</taxon>
        <taxon>Pseudomonadaceae</taxon>
        <taxon>Pseudomonas</taxon>
    </lineage>
</organism>
<name>A0ABW7D3U5_9PSED</name>
<keyword evidence="2" id="KW-1185">Reference proteome</keyword>
<dbReference type="EMBL" id="JBIEIL010000001">
    <property type="protein sequence ID" value="MFG6202762.1"/>
    <property type="molecule type" value="Genomic_DNA"/>
</dbReference>